<evidence type="ECO:0000256" key="1">
    <source>
        <dbReference type="SAM" id="MobiDB-lite"/>
    </source>
</evidence>
<organism evidence="2 3">
    <name type="scientific">Hypocrea jecorina (strain ATCC 56765 / BCRC 32924 / NRRL 11460 / Rut C-30)</name>
    <name type="common">Trichoderma reesei</name>
    <dbReference type="NCBI Taxonomy" id="1344414"/>
    <lineage>
        <taxon>Eukaryota</taxon>
        <taxon>Fungi</taxon>
        <taxon>Dikarya</taxon>
        <taxon>Ascomycota</taxon>
        <taxon>Pezizomycotina</taxon>
        <taxon>Sordariomycetes</taxon>
        <taxon>Hypocreomycetidae</taxon>
        <taxon>Hypocreales</taxon>
        <taxon>Hypocreaceae</taxon>
        <taxon>Trichoderma</taxon>
    </lineage>
</organism>
<dbReference type="Proteomes" id="UP000024376">
    <property type="component" value="Unassembled WGS sequence"/>
</dbReference>
<evidence type="ECO:0000313" key="2">
    <source>
        <dbReference type="EMBL" id="ETS06793.1"/>
    </source>
</evidence>
<gene>
    <name evidence="2" type="ORF">M419DRAFT_126223</name>
</gene>
<dbReference type="EMBL" id="KI911139">
    <property type="protein sequence ID" value="ETS06793.1"/>
    <property type="molecule type" value="Genomic_DNA"/>
</dbReference>
<dbReference type="KEGG" id="trr:M419DRAFT_126223"/>
<reference evidence="3" key="1">
    <citation type="journal article" date="2013" name="Ind. Biotechnol.">
        <title>Comparative genomics analysis of Trichoderma reesei strains.</title>
        <authorList>
            <person name="Koike H."/>
            <person name="Aerts A."/>
            <person name="LaButti K."/>
            <person name="Grigoriev I.V."/>
            <person name="Baker S.E."/>
        </authorList>
    </citation>
    <scope>NUCLEOTIDE SEQUENCE [LARGE SCALE GENOMIC DNA]</scope>
    <source>
        <strain evidence="3">ATCC 56765 / BCRC 32924 / NRRL 11460 / Rut C-30</strain>
    </source>
</reference>
<name>A0A024SL63_HYPJR</name>
<dbReference type="HOGENOM" id="CLU_1245530_0_0_1"/>
<evidence type="ECO:0000313" key="3">
    <source>
        <dbReference type="Proteomes" id="UP000024376"/>
    </source>
</evidence>
<dbReference type="AlphaFoldDB" id="A0A024SL63"/>
<proteinExistence type="predicted"/>
<sequence length="222" mass="23166">MSQKAQSPRGPLQLPDRGQGVCYSIDCAAWLSSTVLGPLSAGRLIGMQLTAIVGFSKKGPVRVLTACQSQSAGAKEAAEPAEREALCLLLLLSSSAGAGGECDANSVIPGTKTPQTTILTENKCLGAASKPTAESRHTHRIASHRQETAAKQLGGRQSSRKMPLAGLGLHNRAALQTGTGSAMTLQRRTLSASAANLLPCWRPPPLTLVPCPWLGIDATRRP</sequence>
<dbReference type="OrthoDB" id="10612700at2759"/>
<protein>
    <submittedName>
        <fullName evidence="2">Uncharacterized protein</fullName>
    </submittedName>
</protein>
<feature type="region of interest" description="Disordered" evidence="1">
    <location>
        <begin position="132"/>
        <end position="158"/>
    </location>
</feature>
<accession>A0A024SL63</accession>